<comment type="caution">
    <text evidence="8">The sequence shown here is derived from an EMBL/GenBank/DDBJ whole genome shotgun (WGS) entry which is preliminary data.</text>
</comment>
<evidence type="ECO:0000313" key="9">
    <source>
        <dbReference type="Proteomes" id="UP001279734"/>
    </source>
</evidence>
<dbReference type="GO" id="GO:0005524">
    <property type="term" value="F:ATP binding"/>
    <property type="evidence" value="ECO:0007669"/>
    <property type="project" value="UniProtKB-KW"/>
</dbReference>
<evidence type="ECO:0000256" key="2">
    <source>
        <dbReference type="ARBA" id="ARBA00012961"/>
    </source>
</evidence>
<dbReference type="EC" id="2.7.4.8" evidence="2"/>
<dbReference type="PANTHER" id="PTHR23117">
    <property type="entry name" value="GUANYLATE KINASE-RELATED"/>
    <property type="match status" value="1"/>
</dbReference>
<evidence type="ECO:0000256" key="6">
    <source>
        <dbReference type="ARBA" id="ARBA00022840"/>
    </source>
</evidence>
<dbReference type="FunFam" id="3.30.63.10:FF:000002">
    <property type="entry name" value="Guanylate kinase 1"/>
    <property type="match status" value="1"/>
</dbReference>
<dbReference type="InterPro" id="IPR017665">
    <property type="entry name" value="Guanylate_kinase"/>
</dbReference>
<dbReference type="NCBIfam" id="TIGR03263">
    <property type="entry name" value="guanyl_kin"/>
    <property type="match status" value="1"/>
</dbReference>
<proteinExistence type="inferred from homology"/>
<comment type="similarity">
    <text evidence="1">Belongs to the guanylate kinase family.</text>
</comment>
<keyword evidence="3" id="KW-0808">Transferase</keyword>
<evidence type="ECO:0000256" key="1">
    <source>
        <dbReference type="ARBA" id="ARBA00005790"/>
    </source>
</evidence>
<gene>
    <name evidence="8" type="ORF">Nepgr_020646</name>
</gene>
<evidence type="ECO:0000259" key="7">
    <source>
        <dbReference type="PROSITE" id="PS50052"/>
    </source>
</evidence>
<evidence type="ECO:0000256" key="5">
    <source>
        <dbReference type="ARBA" id="ARBA00022777"/>
    </source>
</evidence>
<dbReference type="InterPro" id="IPR020590">
    <property type="entry name" value="Guanylate_kinase_CS"/>
</dbReference>
<dbReference type="SUPFAM" id="SSF52540">
    <property type="entry name" value="P-loop containing nucleoside triphosphate hydrolases"/>
    <property type="match status" value="1"/>
</dbReference>
<dbReference type="PROSITE" id="PS50052">
    <property type="entry name" value="GUANYLATE_KINASE_2"/>
    <property type="match status" value="1"/>
</dbReference>
<evidence type="ECO:0000256" key="3">
    <source>
        <dbReference type="ARBA" id="ARBA00022679"/>
    </source>
</evidence>
<dbReference type="EMBL" id="BSYO01000019">
    <property type="protein sequence ID" value="GMH18805.1"/>
    <property type="molecule type" value="Genomic_DNA"/>
</dbReference>
<protein>
    <recommendedName>
        <fullName evidence="2">guanylate kinase</fullName>
        <ecNumber evidence="2">2.7.4.8</ecNumber>
    </recommendedName>
</protein>
<name>A0AAD3SX85_NEPGR</name>
<dbReference type="Pfam" id="PF00625">
    <property type="entry name" value="Guanylate_kin"/>
    <property type="match status" value="1"/>
</dbReference>
<keyword evidence="6" id="KW-0067">ATP-binding</keyword>
<dbReference type="CDD" id="cd00071">
    <property type="entry name" value="GMPK"/>
    <property type="match status" value="1"/>
</dbReference>
<sequence length="305" mass="34407">MLGRRICTSVLRSHINLFHFGNKFPNFQTKCHTPSEICYRKLSKSTIPGPNPLTSRFSSSNYHNRMGDAGRPAAVPIPDIEKADRSELLRALEASLGSSFSSEPLVPQPNPLIIVISGPSGVGKDAVIKRLREVRENLHFVVTATSRPMRPGEVDGRDYHFVSKEEFLSMVERDELLEHALVYGDYKGIPKQQIREYMARGYDIVLRVDIQGAATLRRILKDSAVFIFILAESEYTMVNRLIDRKTEAIDALLVRIVTAREEVKHAKKFDYAVVNKEGELESAVRLVESIIDAEKAKVRQRSAMI</sequence>
<keyword evidence="5" id="KW-0418">Kinase</keyword>
<evidence type="ECO:0000256" key="4">
    <source>
        <dbReference type="ARBA" id="ARBA00022741"/>
    </source>
</evidence>
<keyword evidence="9" id="KW-1185">Reference proteome</keyword>
<accession>A0AAD3SX85</accession>
<dbReference type="GO" id="GO:0005829">
    <property type="term" value="C:cytosol"/>
    <property type="evidence" value="ECO:0007669"/>
    <property type="project" value="TreeGrafter"/>
</dbReference>
<dbReference type="AlphaFoldDB" id="A0AAD3SX85"/>
<feature type="domain" description="Guanylate kinase-like" evidence="7">
    <location>
        <begin position="111"/>
        <end position="292"/>
    </location>
</feature>
<keyword evidence="4" id="KW-0547">Nucleotide-binding</keyword>
<organism evidence="8 9">
    <name type="scientific">Nepenthes gracilis</name>
    <name type="common">Slender pitcher plant</name>
    <dbReference type="NCBI Taxonomy" id="150966"/>
    <lineage>
        <taxon>Eukaryota</taxon>
        <taxon>Viridiplantae</taxon>
        <taxon>Streptophyta</taxon>
        <taxon>Embryophyta</taxon>
        <taxon>Tracheophyta</taxon>
        <taxon>Spermatophyta</taxon>
        <taxon>Magnoliopsida</taxon>
        <taxon>eudicotyledons</taxon>
        <taxon>Gunneridae</taxon>
        <taxon>Pentapetalae</taxon>
        <taxon>Caryophyllales</taxon>
        <taxon>Nepenthaceae</taxon>
        <taxon>Nepenthes</taxon>
    </lineage>
</organism>
<dbReference type="InterPro" id="IPR008145">
    <property type="entry name" value="GK/Ca_channel_bsu"/>
</dbReference>
<dbReference type="PANTHER" id="PTHR23117:SF13">
    <property type="entry name" value="GUANYLATE KINASE"/>
    <property type="match status" value="1"/>
</dbReference>
<dbReference type="GO" id="GO:0004385">
    <property type="term" value="F:GMP kinase activity"/>
    <property type="evidence" value="ECO:0007669"/>
    <property type="project" value="UniProtKB-EC"/>
</dbReference>
<dbReference type="Gene3D" id="3.40.50.300">
    <property type="entry name" value="P-loop containing nucleotide triphosphate hydrolases"/>
    <property type="match status" value="1"/>
</dbReference>
<dbReference type="Gene3D" id="3.30.63.10">
    <property type="entry name" value="Guanylate Kinase phosphate binding domain"/>
    <property type="match status" value="1"/>
</dbReference>
<dbReference type="InterPro" id="IPR027417">
    <property type="entry name" value="P-loop_NTPase"/>
</dbReference>
<dbReference type="SMART" id="SM00072">
    <property type="entry name" value="GuKc"/>
    <property type="match status" value="1"/>
</dbReference>
<dbReference type="Proteomes" id="UP001279734">
    <property type="component" value="Unassembled WGS sequence"/>
</dbReference>
<reference evidence="8" key="1">
    <citation type="submission" date="2023-05" db="EMBL/GenBank/DDBJ databases">
        <title>Nepenthes gracilis genome sequencing.</title>
        <authorList>
            <person name="Fukushima K."/>
        </authorList>
    </citation>
    <scope>NUCLEOTIDE SEQUENCE</scope>
    <source>
        <strain evidence="8">SING2019-196</strain>
    </source>
</reference>
<dbReference type="InterPro" id="IPR008144">
    <property type="entry name" value="Guanylate_kin-like_dom"/>
</dbReference>
<dbReference type="PROSITE" id="PS00856">
    <property type="entry name" value="GUANYLATE_KINASE_1"/>
    <property type="match status" value="1"/>
</dbReference>
<evidence type="ECO:0000313" key="8">
    <source>
        <dbReference type="EMBL" id="GMH18805.1"/>
    </source>
</evidence>